<comment type="caution">
    <text evidence="1">The sequence shown here is derived from an EMBL/GenBank/DDBJ whole genome shotgun (WGS) entry which is preliminary data.</text>
</comment>
<accession>A0A8K0JEW0</accession>
<gene>
    <name evidence="1" type="ORF">FFLO_06470</name>
</gene>
<evidence type="ECO:0000313" key="2">
    <source>
        <dbReference type="Proteomes" id="UP000812966"/>
    </source>
</evidence>
<proteinExistence type="predicted"/>
<keyword evidence="2" id="KW-1185">Reference proteome</keyword>
<reference evidence="1" key="1">
    <citation type="submission" date="2020-04" db="EMBL/GenBank/DDBJ databases">
        <title>Analysis of mating type loci in Filobasidium floriforme.</title>
        <authorList>
            <person name="Nowrousian M."/>
        </authorList>
    </citation>
    <scope>NUCLEOTIDE SEQUENCE</scope>
    <source>
        <strain evidence="1">CBS 6242</strain>
    </source>
</reference>
<organism evidence="1 2">
    <name type="scientific">Filobasidium floriforme</name>
    <dbReference type="NCBI Taxonomy" id="5210"/>
    <lineage>
        <taxon>Eukaryota</taxon>
        <taxon>Fungi</taxon>
        <taxon>Dikarya</taxon>
        <taxon>Basidiomycota</taxon>
        <taxon>Agaricomycotina</taxon>
        <taxon>Tremellomycetes</taxon>
        <taxon>Filobasidiales</taxon>
        <taxon>Filobasidiaceae</taxon>
        <taxon>Filobasidium</taxon>
    </lineage>
</organism>
<evidence type="ECO:0000313" key="1">
    <source>
        <dbReference type="EMBL" id="KAG7527996.1"/>
    </source>
</evidence>
<name>A0A8K0JEW0_9TREE</name>
<protein>
    <submittedName>
        <fullName evidence="1">Uncharacterized protein</fullName>
    </submittedName>
</protein>
<dbReference type="EMBL" id="JABELV010000214">
    <property type="protein sequence ID" value="KAG7527996.1"/>
    <property type="molecule type" value="Genomic_DNA"/>
</dbReference>
<sequence length="275" mass="31777">MVWQEPDTPGLLDMNRVMKRCKLFQQMKLPVQLLSISILSPQEIATKIEYVACLCIIDKHGRLPEAVGILDLMMDYNEAGRPCRNFYVGIRNKRTWHALNWCHFHLVILKVPAAQRNRRSSLHIQYLMFENNRLIALEQQQLLPIPDIAYEPIPKVTVRTGSKELLSWIIQRIAEQDFQPLEEVRHIATSFLASQLEQDKKMVTCLPTDRTYFLCKNNKHMLDYTDMSNNESATIDRIIEEHLHESVTAVCVLIATTCGISITTSHMQGVRRGYS</sequence>
<dbReference type="AlphaFoldDB" id="A0A8K0JEW0"/>
<dbReference type="Proteomes" id="UP000812966">
    <property type="component" value="Unassembled WGS sequence"/>
</dbReference>